<feature type="domain" description="Pyridoxamine 5'-phosphate oxidase N-terminal" evidence="1">
    <location>
        <begin position="5"/>
        <end position="130"/>
    </location>
</feature>
<evidence type="ECO:0000259" key="1">
    <source>
        <dbReference type="Pfam" id="PF01243"/>
    </source>
</evidence>
<dbReference type="EMBL" id="LBVC01000018">
    <property type="protein sequence ID" value="KKQ78524.1"/>
    <property type="molecule type" value="Genomic_DNA"/>
</dbReference>
<dbReference type="SUPFAM" id="SSF50475">
    <property type="entry name" value="FMN-binding split barrel"/>
    <property type="match status" value="1"/>
</dbReference>
<evidence type="ECO:0000313" key="2">
    <source>
        <dbReference type="EMBL" id="KKQ78524.1"/>
    </source>
</evidence>
<sequence>MNLRKLIEDYLKEAKLMQLATSVGNQPWVCSVWFAADADLNVYYFSAITRRHSEEVVKNNKVAGAIVLPQSPKDPPRGLYFQGAAEILNNQEDIDGAISVYADRIFPKEKIKEFMNNKDKPHKFYKIKPTSFVLFDAVNFPNNPRQELNL</sequence>
<comment type="caution">
    <text evidence="2">The sequence shown here is derived from an EMBL/GenBank/DDBJ whole genome shotgun (WGS) entry which is preliminary data.</text>
</comment>
<accession>A0A0G0MXZ8</accession>
<dbReference type="Gene3D" id="2.30.110.10">
    <property type="entry name" value="Electron Transport, Fmn-binding Protein, Chain A"/>
    <property type="match status" value="1"/>
</dbReference>
<dbReference type="Proteomes" id="UP000034324">
    <property type="component" value="Unassembled WGS sequence"/>
</dbReference>
<evidence type="ECO:0000313" key="3">
    <source>
        <dbReference type="Proteomes" id="UP000034324"/>
    </source>
</evidence>
<dbReference type="InterPro" id="IPR011576">
    <property type="entry name" value="Pyridox_Oxase_N"/>
</dbReference>
<reference evidence="2 3" key="1">
    <citation type="journal article" date="2015" name="Nature">
        <title>rRNA introns, odd ribosomes, and small enigmatic genomes across a large radiation of phyla.</title>
        <authorList>
            <person name="Brown C.T."/>
            <person name="Hug L.A."/>
            <person name="Thomas B.C."/>
            <person name="Sharon I."/>
            <person name="Castelle C.J."/>
            <person name="Singh A."/>
            <person name="Wilkins M.J."/>
            <person name="Williams K.H."/>
            <person name="Banfield J.F."/>
        </authorList>
    </citation>
    <scope>NUCLEOTIDE SEQUENCE [LARGE SCALE GENOMIC DNA]</scope>
</reference>
<name>A0A0G0MXZ8_9BACT</name>
<proteinExistence type="predicted"/>
<dbReference type="InterPro" id="IPR012349">
    <property type="entry name" value="Split_barrel_FMN-bd"/>
</dbReference>
<organism evidence="2 3">
    <name type="scientific">Candidatus Daviesbacteria bacterium GW2011_GWF2_38_6</name>
    <dbReference type="NCBI Taxonomy" id="1618432"/>
    <lineage>
        <taxon>Bacteria</taxon>
        <taxon>Candidatus Daviesiibacteriota</taxon>
    </lineage>
</organism>
<gene>
    <name evidence="2" type="ORF">US99_C0018G0002</name>
</gene>
<protein>
    <recommendedName>
        <fullName evidence="1">Pyridoxamine 5'-phosphate oxidase N-terminal domain-containing protein</fullName>
    </recommendedName>
</protein>
<dbReference type="AlphaFoldDB" id="A0A0G0MXZ8"/>
<dbReference type="Pfam" id="PF01243">
    <property type="entry name" value="PNPOx_N"/>
    <property type="match status" value="1"/>
</dbReference>